<protein>
    <recommendedName>
        <fullName evidence="4">Leucyl/phenylalanyl-tRNA--protein transferase</fullName>
        <ecNumber evidence="4">2.3.2.6</ecNumber>
    </recommendedName>
    <alternativeName>
        <fullName evidence="4">L/F-transferase</fullName>
    </alternativeName>
    <alternativeName>
        <fullName evidence="4">Leucyltransferase</fullName>
    </alternativeName>
    <alternativeName>
        <fullName evidence="4">Phenyalanyltransferase</fullName>
    </alternativeName>
</protein>
<dbReference type="Proteomes" id="UP000474957">
    <property type="component" value="Unassembled WGS sequence"/>
</dbReference>
<proteinExistence type="inferred from homology"/>
<keyword evidence="3 4" id="KW-0012">Acyltransferase</keyword>
<comment type="subcellular location">
    <subcellularLocation>
        <location evidence="4">Cytoplasm</location>
    </subcellularLocation>
</comment>
<evidence type="ECO:0000256" key="2">
    <source>
        <dbReference type="ARBA" id="ARBA00022679"/>
    </source>
</evidence>
<dbReference type="PANTHER" id="PTHR30098">
    <property type="entry name" value="LEUCYL/PHENYLALANYL-TRNA--PROTEIN TRANSFERASE"/>
    <property type="match status" value="1"/>
</dbReference>
<keyword evidence="2 4" id="KW-0808">Transferase</keyword>
<dbReference type="EC" id="2.3.2.6" evidence="4"/>
<comment type="catalytic activity">
    <reaction evidence="4">
        <text>N-terminal L-arginyl-[protein] + L-leucyl-tRNA(Leu) = N-terminal L-leucyl-L-arginyl-[protein] + tRNA(Leu) + H(+)</text>
        <dbReference type="Rhea" id="RHEA:50416"/>
        <dbReference type="Rhea" id="RHEA-COMP:9613"/>
        <dbReference type="Rhea" id="RHEA-COMP:9622"/>
        <dbReference type="Rhea" id="RHEA-COMP:12672"/>
        <dbReference type="Rhea" id="RHEA-COMP:12673"/>
        <dbReference type="ChEBI" id="CHEBI:15378"/>
        <dbReference type="ChEBI" id="CHEBI:64719"/>
        <dbReference type="ChEBI" id="CHEBI:78442"/>
        <dbReference type="ChEBI" id="CHEBI:78494"/>
        <dbReference type="ChEBI" id="CHEBI:133044"/>
        <dbReference type="EC" id="2.3.2.6"/>
    </reaction>
</comment>
<evidence type="ECO:0000256" key="3">
    <source>
        <dbReference type="ARBA" id="ARBA00023315"/>
    </source>
</evidence>
<evidence type="ECO:0000256" key="4">
    <source>
        <dbReference type="HAMAP-Rule" id="MF_00688"/>
    </source>
</evidence>
<dbReference type="EMBL" id="WIND01000002">
    <property type="protein sequence ID" value="MSU89059.1"/>
    <property type="molecule type" value="Genomic_DNA"/>
</dbReference>
<accession>A0A6L5YYF5</accession>
<dbReference type="SUPFAM" id="SSF55729">
    <property type="entry name" value="Acyl-CoA N-acyltransferases (Nat)"/>
    <property type="match status" value="1"/>
</dbReference>
<dbReference type="FunFam" id="3.40.630.70:FF:000001">
    <property type="entry name" value="Leucyl/phenylalanyl-tRNA--protein transferase"/>
    <property type="match status" value="1"/>
</dbReference>
<keyword evidence="6" id="KW-1185">Reference proteome</keyword>
<evidence type="ECO:0000256" key="1">
    <source>
        <dbReference type="ARBA" id="ARBA00022490"/>
    </source>
</evidence>
<dbReference type="Pfam" id="PF03588">
    <property type="entry name" value="Leu_Phe_trans"/>
    <property type="match status" value="1"/>
</dbReference>
<dbReference type="GO" id="GO:0005737">
    <property type="term" value="C:cytoplasm"/>
    <property type="evidence" value="ECO:0007669"/>
    <property type="project" value="UniProtKB-SubCell"/>
</dbReference>
<dbReference type="PANTHER" id="PTHR30098:SF2">
    <property type="entry name" value="LEUCYL_PHENYLALANYL-TRNA--PROTEIN TRANSFERASE"/>
    <property type="match status" value="1"/>
</dbReference>
<dbReference type="NCBIfam" id="TIGR00667">
    <property type="entry name" value="aat"/>
    <property type="match status" value="1"/>
</dbReference>
<dbReference type="InterPro" id="IPR016181">
    <property type="entry name" value="Acyl_CoA_acyltransferase"/>
</dbReference>
<dbReference type="InterPro" id="IPR042203">
    <property type="entry name" value="Leu/Phe-tRNA_Trfase_C"/>
</dbReference>
<keyword evidence="1 4" id="KW-0963">Cytoplasm</keyword>
<name>A0A6L5YYF5_9RHOB</name>
<dbReference type="Gene3D" id="3.40.630.70">
    <property type="entry name" value="Leucyl/phenylalanyl-tRNA-protein transferase, C-terminal domain"/>
    <property type="match status" value="1"/>
</dbReference>
<dbReference type="GO" id="GO:0008914">
    <property type="term" value="F:leucyl-tRNA--protein transferase activity"/>
    <property type="evidence" value="ECO:0007669"/>
    <property type="project" value="UniProtKB-UniRule"/>
</dbReference>
<dbReference type="HAMAP" id="MF_00688">
    <property type="entry name" value="Leu_Phe_trans"/>
    <property type="match status" value="1"/>
</dbReference>
<sequence length="209" mass="23553">MSARLLLEAYASGIFPMAEGALSDEIFWVDPKLRGVLPLDGLHVSRSLRRKIRRGGFEVRVNTRFMDVVDACASRQETWINAQIEELYHELFRMGYAHSVELWEDGTLAGGLYGVALGGAFFGESMFSQRPDASKLALVYLVARLRAGGFSLLDTQFVTEHLERMGAVEIPRAHYHQELEKALRRPADFWRLPLSEPPQSVLQLSTQTS</sequence>
<reference evidence="5 6" key="1">
    <citation type="submission" date="2019-10" db="EMBL/GenBank/DDBJ databases">
        <title>Cognatihalovulum marinum gen. nov. sp. nov., a new member of the family Rhodobacteraceae isolated from deep seawater of the Northwest Indian Ocean.</title>
        <authorList>
            <person name="Ruan C."/>
            <person name="Wang J."/>
            <person name="Zheng X."/>
            <person name="Song L."/>
            <person name="Zhu Y."/>
            <person name="Huang Y."/>
            <person name="Lu Z."/>
            <person name="Du W."/>
            <person name="Huang L."/>
            <person name="Dai X."/>
        </authorList>
    </citation>
    <scope>NUCLEOTIDE SEQUENCE [LARGE SCALE GENOMIC DNA]</scope>
    <source>
        <strain evidence="5 6">2CG4</strain>
    </source>
</reference>
<evidence type="ECO:0000313" key="6">
    <source>
        <dbReference type="Proteomes" id="UP000474957"/>
    </source>
</evidence>
<comment type="similarity">
    <text evidence="4">Belongs to the L/F-transferase family.</text>
</comment>
<gene>
    <name evidence="4" type="primary">aat</name>
    <name evidence="5" type="ORF">GE300_05385</name>
</gene>
<organism evidence="5 6">
    <name type="scientific">Halovulum marinum</name>
    <dbReference type="NCBI Taxonomy" id="2662447"/>
    <lineage>
        <taxon>Bacteria</taxon>
        <taxon>Pseudomonadati</taxon>
        <taxon>Pseudomonadota</taxon>
        <taxon>Alphaproteobacteria</taxon>
        <taxon>Rhodobacterales</taxon>
        <taxon>Paracoccaceae</taxon>
        <taxon>Halovulum</taxon>
    </lineage>
</organism>
<dbReference type="InterPro" id="IPR004616">
    <property type="entry name" value="Leu/Phe-tRNA_Trfase"/>
</dbReference>
<dbReference type="AlphaFoldDB" id="A0A6L5YYF5"/>
<comment type="catalytic activity">
    <reaction evidence="4">
        <text>L-phenylalanyl-tRNA(Phe) + an N-terminal L-alpha-aminoacyl-[protein] = an N-terminal L-phenylalanyl-L-alpha-aminoacyl-[protein] + tRNA(Phe)</text>
        <dbReference type="Rhea" id="RHEA:43632"/>
        <dbReference type="Rhea" id="RHEA-COMP:9668"/>
        <dbReference type="Rhea" id="RHEA-COMP:9699"/>
        <dbReference type="Rhea" id="RHEA-COMP:10636"/>
        <dbReference type="Rhea" id="RHEA-COMP:10637"/>
        <dbReference type="ChEBI" id="CHEBI:78442"/>
        <dbReference type="ChEBI" id="CHEBI:78531"/>
        <dbReference type="ChEBI" id="CHEBI:78597"/>
        <dbReference type="ChEBI" id="CHEBI:83561"/>
        <dbReference type="EC" id="2.3.2.6"/>
    </reaction>
</comment>
<comment type="catalytic activity">
    <reaction evidence="4">
        <text>N-terminal L-lysyl-[protein] + L-leucyl-tRNA(Leu) = N-terminal L-leucyl-L-lysyl-[protein] + tRNA(Leu) + H(+)</text>
        <dbReference type="Rhea" id="RHEA:12340"/>
        <dbReference type="Rhea" id="RHEA-COMP:9613"/>
        <dbReference type="Rhea" id="RHEA-COMP:9622"/>
        <dbReference type="Rhea" id="RHEA-COMP:12670"/>
        <dbReference type="Rhea" id="RHEA-COMP:12671"/>
        <dbReference type="ChEBI" id="CHEBI:15378"/>
        <dbReference type="ChEBI" id="CHEBI:65249"/>
        <dbReference type="ChEBI" id="CHEBI:78442"/>
        <dbReference type="ChEBI" id="CHEBI:78494"/>
        <dbReference type="ChEBI" id="CHEBI:133043"/>
        <dbReference type="EC" id="2.3.2.6"/>
    </reaction>
</comment>
<evidence type="ECO:0000313" key="5">
    <source>
        <dbReference type="EMBL" id="MSU89059.1"/>
    </source>
</evidence>
<dbReference type="GO" id="GO:0030163">
    <property type="term" value="P:protein catabolic process"/>
    <property type="evidence" value="ECO:0007669"/>
    <property type="project" value="UniProtKB-UniRule"/>
</dbReference>
<comment type="function">
    <text evidence="4">Functions in the N-end rule pathway of protein degradation where it conjugates Leu, Phe and, less efficiently, Met from aminoacyl-tRNAs to the N-termini of proteins containing an N-terminal arginine or lysine.</text>
</comment>
<comment type="caution">
    <text evidence="5">The sequence shown here is derived from an EMBL/GenBank/DDBJ whole genome shotgun (WGS) entry which is preliminary data.</text>
</comment>